<evidence type="ECO:0000313" key="2">
    <source>
        <dbReference type="EMBL" id="QNO15521.1"/>
    </source>
</evidence>
<evidence type="ECO:0000313" key="3">
    <source>
        <dbReference type="Proteomes" id="UP000516160"/>
    </source>
</evidence>
<dbReference type="EMBL" id="CP058559">
    <property type="protein sequence ID" value="QNO15521.1"/>
    <property type="molecule type" value="Genomic_DNA"/>
</dbReference>
<organism evidence="2 3">
    <name type="scientific">Alkalicella caledoniensis</name>
    <dbReference type="NCBI Taxonomy" id="2731377"/>
    <lineage>
        <taxon>Bacteria</taxon>
        <taxon>Bacillati</taxon>
        <taxon>Bacillota</taxon>
        <taxon>Clostridia</taxon>
        <taxon>Eubacteriales</taxon>
        <taxon>Proteinivoracaceae</taxon>
        <taxon>Alkalicella</taxon>
    </lineage>
</organism>
<proteinExistence type="predicted"/>
<keyword evidence="1" id="KW-0472">Membrane</keyword>
<feature type="transmembrane region" description="Helical" evidence="1">
    <location>
        <begin position="20"/>
        <end position="36"/>
    </location>
</feature>
<feature type="transmembrane region" description="Helical" evidence="1">
    <location>
        <begin position="157"/>
        <end position="176"/>
    </location>
</feature>
<keyword evidence="3" id="KW-1185">Reference proteome</keyword>
<feature type="transmembrane region" description="Helical" evidence="1">
    <location>
        <begin position="205"/>
        <end position="226"/>
    </location>
</feature>
<sequence length="234" mass="26752">MNNIDKIARFQLKDFRKSVMIYYTVIFTIILLMFITTRNSDNLGQSNMSGGTFIFMFILGLNCFKTAFKLMQANNITRKSFYIGNIIALLSTSLVVSFIDSVLNRVLKQIVPYAGNFEQIFGNQSFFGDFIWTFSLLFFAMTLGWMITMIYYRSNSIAKILVSISPVFLIVTFGYIDRINSGALSRWMFDSFMKTMGLYGGNSNFYVGIFSFLIATLIILIPNILLMNKAPIKD</sequence>
<feature type="transmembrane region" description="Helical" evidence="1">
    <location>
        <begin position="80"/>
        <end position="99"/>
    </location>
</feature>
<protein>
    <submittedName>
        <fullName evidence="2">Uncharacterized protein</fullName>
    </submittedName>
</protein>
<keyword evidence="1" id="KW-1133">Transmembrane helix</keyword>
<dbReference type="RefSeq" id="WP_213165892.1">
    <property type="nucleotide sequence ID" value="NZ_CP058559.1"/>
</dbReference>
<reference evidence="2 3" key="1">
    <citation type="submission" date="2020-07" db="EMBL/GenBank/DDBJ databases">
        <title>Alkalicella. sp. LB2 genome.</title>
        <authorList>
            <person name="Postec A."/>
            <person name="Quemeneur M."/>
        </authorList>
    </citation>
    <scope>NUCLEOTIDE SEQUENCE [LARGE SCALE GENOMIC DNA]</scope>
    <source>
        <strain evidence="2 3">LB2</strain>
    </source>
</reference>
<keyword evidence="1" id="KW-0812">Transmembrane</keyword>
<dbReference type="Proteomes" id="UP000516160">
    <property type="component" value="Chromosome"/>
</dbReference>
<dbReference type="AlphaFoldDB" id="A0A7G9WA09"/>
<evidence type="ECO:0000256" key="1">
    <source>
        <dbReference type="SAM" id="Phobius"/>
    </source>
</evidence>
<dbReference type="KEGG" id="acae:HYG86_12450"/>
<accession>A0A7G9WA09</accession>
<name>A0A7G9WA09_ALKCA</name>
<feature type="transmembrane region" description="Helical" evidence="1">
    <location>
        <begin position="48"/>
        <end position="68"/>
    </location>
</feature>
<feature type="transmembrane region" description="Helical" evidence="1">
    <location>
        <begin position="130"/>
        <end position="152"/>
    </location>
</feature>
<gene>
    <name evidence="2" type="ORF">HYG86_12450</name>
</gene>